<feature type="region of interest" description="Disordered" evidence="1">
    <location>
        <begin position="1"/>
        <end position="32"/>
    </location>
</feature>
<evidence type="ECO:0008006" key="4">
    <source>
        <dbReference type="Google" id="ProtNLM"/>
    </source>
</evidence>
<comment type="caution">
    <text evidence="2">The sequence shown here is derived from an EMBL/GenBank/DDBJ whole genome shotgun (WGS) entry which is preliminary data.</text>
</comment>
<gene>
    <name evidence="2" type="ORF">NXF25_012317</name>
</gene>
<name>A0AAW1BB67_CROAD</name>
<organism evidence="2 3">
    <name type="scientific">Crotalus adamanteus</name>
    <name type="common">Eastern diamondback rattlesnake</name>
    <dbReference type="NCBI Taxonomy" id="8729"/>
    <lineage>
        <taxon>Eukaryota</taxon>
        <taxon>Metazoa</taxon>
        <taxon>Chordata</taxon>
        <taxon>Craniata</taxon>
        <taxon>Vertebrata</taxon>
        <taxon>Euteleostomi</taxon>
        <taxon>Lepidosauria</taxon>
        <taxon>Squamata</taxon>
        <taxon>Bifurcata</taxon>
        <taxon>Unidentata</taxon>
        <taxon>Episquamata</taxon>
        <taxon>Toxicofera</taxon>
        <taxon>Serpentes</taxon>
        <taxon>Colubroidea</taxon>
        <taxon>Viperidae</taxon>
        <taxon>Crotalinae</taxon>
        <taxon>Crotalus</taxon>
    </lineage>
</organism>
<keyword evidence="3" id="KW-1185">Reference proteome</keyword>
<evidence type="ECO:0000313" key="3">
    <source>
        <dbReference type="Proteomes" id="UP001474421"/>
    </source>
</evidence>
<dbReference type="EMBL" id="JAOTOJ010000006">
    <property type="protein sequence ID" value="KAK9399298.1"/>
    <property type="molecule type" value="Genomic_DNA"/>
</dbReference>
<feature type="compositionally biased region" description="Polar residues" evidence="1">
    <location>
        <begin position="16"/>
        <end position="32"/>
    </location>
</feature>
<dbReference type="Proteomes" id="UP001474421">
    <property type="component" value="Unassembled WGS sequence"/>
</dbReference>
<dbReference type="AlphaFoldDB" id="A0AAW1BB67"/>
<sequence>MSCANGETGGHPWCPLSTSASSQVGKLNGPQKATNWLESRTDLNNMEYSPVAPDPDSLVTNGSKILRGPGEDNSADSAFQIHSESRGRNEAQQAYTPKRFYGRRLAKTSMQGNVYNFLERPTGWKCFIYHFTV</sequence>
<evidence type="ECO:0000313" key="2">
    <source>
        <dbReference type="EMBL" id="KAK9399298.1"/>
    </source>
</evidence>
<proteinExistence type="predicted"/>
<protein>
    <recommendedName>
        <fullName evidence="4">Potassium voltage-gated channel subfamily KQT member 1-like</fullName>
    </recommendedName>
</protein>
<feature type="region of interest" description="Disordered" evidence="1">
    <location>
        <begin position="45"/>
        <end position="96"/>
    </location>
</feature>
<accession>A0AAW1BB67</accession>
<reference evidence="2 3" key="1">
    <citation type="journal article" date="2024" name="Proc. Natl. Acad. Sci. U.S.A.">
        <title>The genetic regulatory architecture and epigenomic basis for age-related changes in rattlesnake venom.</title>
        <authorList>
            <person name="Hogan M.P."/>
            <person name="Holding M.L."/>
            <person name="Nystrom G.S."/>
            <person name="Colston T.J."/>
            <person name="Bartlett D.A."/>
            <person name="Mason A.J."/>
            <person name="Ellsworth S.A."/>
            <person name="Rautsaw R.M."/>
            <person name="Lawrence K.C."/>
            <person name="Strickland J.L."/>
            <person name="He B."/>
            <person name="Fraser P."/>
            <person name="Margres M.J."/>
            <person name="Gilbert D.M."/>
            <person name="Gibbs H.L."/>
            <person name="Parkinson C.L."/>
            <person name="Rokyta D.R."/>
        </authorList>
    </citation>
    <scope>NUCLEOTIDE SEQUENCE [LARGE SCALE GENOMIC DNA]</scope>
    <source>
        <strain evidence="2">DRR0105</strain>
    </source>
</reference>
<evidence type="ECO:0000256" key="1">
    <source>
        <dbReference type="SAM" id="MobiDB-lite"/>
    </source>
</evidence>